<gene>
    <name evidence="2" type="ORF">IAD23_05610</name>
</gene>
<keyword evidence="1" id="KW-0812">Transmembrane</keyword>
<proteinExistence type="predicted"/>
<feature type="transmembrane region" description="Helical" evidence="1">
    <location>
        <begin position="113"/>
        <end position="133"/>
    </location>
</feature>
<comment type="caution">
    <text evidence="2">The sequence shown here is derived from an EMBL/GenBank/DDBJ whole genome shotgun (WGS) entry which is preliminary data.</text>
</comment>
<organism evidence="2 3">
    <name type="scientific">Candidatus Scybalenecus merdavium</name>
    <dbReference type="NCBI Taxonomy" id="2840939"/>
    <lineage>
        <taxon>Bacteria</taxon>
        <taxon>Bacillati</taxon>
        <taxon>Bacillota</taxon>
        <taxon>Clostridia</taxon>
        <taxon>Eubacteriales</taxon>
        <taxon>Oscillospiraceae</taxon>
        <taxon>Oscillospiraceae incertae sedis</taxon>
        <taxon>Candidatus Scybalenecus</taxon>
    </lineage>
</organism>
<sequence>MEKFIAYIEQALPNRPGDTVLYQFKRQILDEMTARAAAVSARGLNDQKVLEDLILSEYPDLPGAYAAYSAKKASAKRAKRSLLFHVLGSVGFILLLLVVFLAVSFWTKAWGQTWVIMVDGILLWIDYLLFVGIKKLTSMRRLFQVFARVLLAIGVMVAAVAVFLFCMAVLHAPNSWLVVIGGIAAMFAADSLYIAVTRQKLAVIFYLAYIPAFFSMLYVIFGAAGLLPWSPGWVIIPLSLLLDVVVIAVLLIYNKKISREVARHWNED</sequence>
<dbReference type="EMBL" id="DVNM01000030">
    <property type="protein sequence ID" value="HIU69420.1"/>
    <property type="molecule type" value="Genomic_DNA"/>
</dbReference>
<accession>A0A9D1MV25</accession>
<dbReference type="AlphaFoldDB" id="A0A9D1MV25"/>
<feature type="transmembrane region" description="Helical" evidence="1">
    <location>
        <begin position="82"/>
        <end position="107"/>
    </location>
</feature>
<evidence type="ECO:0000256" key="1">
    <source>
        <dbReference type="SAM" id="Phobius"/>
    </source>
</evidence>
<keyword evidence="1" id="KW-1133">Transmembrane helix</keyword>
<keyword evidence="1" id="KW-0472">Membrane</keyword>
<dbReference type="Proteomes" id="UP000824125">
    <property type="component" value="Unassembled WGS sequence"/>
</dbReference>
<feature type="transmembrane region" description="Helical" evidence="1">
    <location>
        <begin position="176"/>
        <end position="196"/>
    </location>
</feature>
<evidence type="ECO:0000313" key="2">
    <source>
        <dbReference type="EMBL" id="HIU69420.1"/>
    </source>
</evidence>
<reference evidence="2" key="2">
    <citation type="journal article" date="2021" name="PeerJ">
        <title>Extensive microbial diversity within the chicken gut microbiome revealed by metagenomics and culture.</title>
        <authorList>
            <person name="Gilroy R."/>
            <person name="Ravi A."/>
            <person name="Getino M."/>
            <person name="Pursley I."/>
            <person name="Horton D.L."/>
            <person name="Alikhan N.F."/>
            <person name="Baker D."/>
            <person name="Gharbi K."/>
            <person name="Hall N."/>
            <person name="Watson M."/>
            <person name="Adriaenssens E.M."/>
            <person name="Foster-Nyarko E."/>
            <person name="Jarju S."/>
            <person name="Secka A."/>
            <person name="Antonio M."/>
            <person name="Oren A."/>
            <person name="Chaudhuri R.R."/>
            <person name="La Ragione R."/>
            <person name="Hildebrand F."/>
            <person name="Pallen M.J."/>
        </authorList>
    </citation>
    <scope>NUCLEOTIDE SEQUENCE</scope>
    <source>
        <strain evidence="2">CHK176-6737</strain>
    </source>
</reference>
<name>A0A9D1MV25_9FIRM</name>
<feature type="transmembrane region" description="Helical" evidence="1">
    <location>
        <begin position="203"/>
        <end position="227"/>
    </location>
</feature>
<evidence type="ECO:0000313" key="3">
    <source>
        <dbReference type="Proteomes" id="UP000824125"/>
    </source>
</evidence>
<feature type="transmembrane region" description="Helical" evidence="1">
    <location>
        <begin position="145"/>
        <end position="170"/>
    </location>
</feature>
<reference evidence="2" key="1">
    <citation type="submission" date="2020-10" db="EMBL/GenBank/DDBJ databases">
        <authorList>
            <person name="Gilroy R."/>
        </authorList>
    </citation>
    <scope>NUCLEOTIDE SEQUENCE</scope>
    <source>
        <strain evidence="2">CHK176-6737</strain>
    </source>
</reference>
<protein>
    <submittedName>
        <fullName evidence="2">Uncharacterized protein</fullName>
    </submittedName>
</protein>
<feature type="transmembrane region" description="Helical" evidence="1">
    <location>
        <begin position="233"/>
        <end position="253"/>
    </location>
</feature>